<organism evidence="1">
    <name type="scientific">Arundo donax</name>
    <name type="common">Giant reed</name>
    <name type="synonym">Donax arundinaceus</name>
    <dbReference type="NCBI Taxonomy" id="35708"/>
    <lineage>
        <taxon>Eukaryota</taxon>
        <taxon>Viridiplantae</taxon>
        <taxon>Streptophyta</taxon>
        <taxon>Embryophyta</taxon>
        <taxon>Tracheophyta</taxon>
        <taxon>Spermatophyta</taxon>
        <taxon>Magnoliopsida</taxon>
        <taxon>Liliopsida</taxon>
        <taxon>Poales</taxon>
        <taxon>Poaceae</taxon>
        <taxon>PACMAD clade</taxon>
        <taxon>Arundinoideae</taxon>
        <taxon>Arundineae</taxon>
        <taxon>Arundo</taxon>
    </lineage>
</organism>
<dbReference type="AlphaFoldDB" id="A0A0A9HKC1"/>
<evidence type="ECO:0000313" key="1">
    <source>
        <dbReference type="EMBL" id="JAE37177.1"/>
    </source>
</evidence>
<reference evidence="1" key="1">
    <citation type="submission" date="2014-09" db="EMBL/GenBank/DDBJ databases">
        <authorList>
            <person name="Magalhaes I.L.F."/>
            <person name="Oliveira U."/>
            <person name="Santos F.R."/>
            <person name="Vidigal T.H.D.A."/>
            <person name="Brescovit A.D."/>
            <person name="Santos A.J."/>
        </authorList>
    </citation>
    <scope>NUCLEOTIDE SEQUENCE</scope>
    <source>
        <tissue evidence="1">Shoot tissue taken approximately 20 cm above the soil surface</tissue>
    </source>
</reference>
<reference evidence="1" key="2">
    <citation type="journal article" date="2015" name="Data Brief">
        <title>Shoot transcriptome of the giant reed, Arundo donax.</title>
        <authorList>
            <person name="Barrero R.A."/>
            <person name="Guerrero F.D."/>
            <person name="Moolhuijzen P."/>
            <person name="Goolsby J.A."/>
            <person name="Tidwell J."/>
            <person name="Bellgard S.E."/>
            <person name="Bellgard M.I."/>
        </authorList>
    </citation>
    <scope>NUCLEOTIDE SEQUENCE</scope>
    <source>
        <tissue evidence="1">Shoot tissue taken approximately 20 cm above the soil surface</tissue>
    </source>
</reference>
<protein>
    <submittedName>
        <fullName evidence="1">Uncharacterized protein</fullName>
    </submittedName>
</protein>
<name>A0A0A9HKC1_ARUDO</name>
<accession>A0A0A9HKC1</accession>
<proteinExistence type="predicted"/>
<dbReference type="EMBL" id="GBRH01160719">
    <property type="protein sequence ID" value="JAE37177.1"/>
    <property type="molecule type" value="Transcribed_RNA"/>
</dbReference>
<sequence length="58" mass="6682">MQKSLTVSSLFCLPAHNHNAKVLHYNMLHLVLSYSEGEASKYSGYYTVKTRKIHELEL</sequence>